<name>A0A2G5F7B4_AQUCA</name>
<dbReference type="InterPro" id="IPR036815">
    <property type="entry name" value="14-3-3_dom_sf"/>
</dbReference>
<evidence type="ECO:0000259" key="2">
    <source>
        <dbReference type="SMART" id="SM00101"/>
    </source>
</evidence>
<accession>A0A2G5F7B4</accession>
<dbReference type="AlphaFoldDB" id="A0A2G5F7B4"/>
<reference evidence="3 4" key="1">
    <citation type="submission" date="2017-09" db="EMBL/GenBank/DDBJ databases">
        <title>WGS assembly of Aquilegia coerulea Goldsmith.</title>
        <authorList>
            <person name="Hodges S."/>
            <person name="Kramer E."/>
            <person name="Nordborg M."/>
            <person name="Tomkins J."/>
            <person name="Borevitz J."/>
            <person name="Derieg N."/>
            <person name="Yan J."/>
            <person name="Mihaltcheva S."/>
            <person name="Hayes R.D."/>
            <person name="Rokhsar D."/>
        </authorList>
    </citation>
    <scope>NUCLEOTIDE SEQUENCE [LARGE SCALE GENOMIC DNA]</scope>
    <source>
        <strain evidence="4">cv. Goldsmith</strain>
    </source>
</reference>
<sequence>MDLEEMTEGLSREDNVYLAKLAKLAMRYEDMVGFMDKVVQTVKLEELNKEEKYLWFMGYKNVIRARATSWEIISSIERKEKCMGNAGHVKRINKYMRKIRPNIREICSKIMLNLKSVDFFLINSVLPDQFKENFVENQVEHVDNMNSKIETDVLKICDELLDIFQLHLTVEPLEGMSYEFMEHIFPNCFSRGGNIDYDIYLSELESGLEQVKISEMSREEGVYMAVLAQQAVRFNDMFDFMKGVVTEIKVDELTLEERRLWSLAYIEKVSTVGYTLGIVSSILDMEEDKQDKDRAIIIKKYMHKLLKEFYEIYALTLKHTNKAEPLEFSTQLSLKSYFQMHRVCLSYLHIIKPGLQTEEAS</sequence>
<dbReference type="InterPro" id="IPR023410">
    <property type="entry name" value="14-3-3_domain"/>
</dbReference>
<dbReference type="InParanoid" id="A0A2G5F7B4"/>
<feature type="domain" description="14-3-3" evidence="2">
    <location>
        <begin position="12"/>
        <end position="247"/>
    </location>
</feature>
<dbReference type="SMART" id="SM00101">
    <property type="entry name" value="14_3_3"/>
    <property type="match status" value="1"/>
</dbReference>
<dbReference type="Pfam" id="PF00244">
    <property type="entry name" value="14-3-3"/>
    <property type="match status" value="2"/>
</dbReference>
<dbReference type="PANTHER" id="PTHR18860">
    <property type="entry name" value="14-3-3 PROTEIN"/>
    <property type="match status" value="1"/>
</dbReference>
<proteinExistence type="inferred from homology"/>
<dbReference type="InterPro" id="IPR000308">
    <property type="entry name" value="14-3-3"/>
</dbReference>
<dbReference type="SUPFAM" id="SSF48445">
    <property type="entry name" value="14-3-3 protein"/>
    <property type="match status" value="2"/>
</dbReference>
<dbReference type="Gene3D" id="1.20.190.20">
    <property type="entry name" value="14-3-3 domain"/>
    <property type="match status" value="2"/>
</dbReference>
<keyword evidence="4" id="KW-1185">Reference proteome</keyword>
<gene>
    <name evidence="3" type="ORF">AQUCO_00201310v1</name>
</gene>
<dbReference type="STRING" id="218851.A0A2G5F7B4"/>
<dbReference type="Proteomes" id="UP000230069">
    <property type="component" value="Unassembled WGS sequence"/>
</dbReference>
<organism evidence="3 4">
    <name type="scientific">Aquilegia coerulea</name>
    <name type="common">Rocky mountain columbine</name>
    <dbReference type="NCBI Taxonomy" id="218851"/>
    <lineage>
        <taxon>Eukaryota</taxon>
        <taxon>Viridiplantae</taxon>
        <taxon>Streptophyta</taxon>
        <taxon>Embryophyta</taxon>
        <taxon>Tracheophyta</taxon>
        <taxon>Spermatophyta</taxon>
        <taxon>Magnoliopsida</taxon>
        <taxon>Ranunculales</taxon>
        <taxon>Ranunculaceae</taxon>
        <taxon>Thalictroideae</taxon>
        <taxon>Aquilegia</taxon>
    </lineage>
</organism>
<evidence type="ECO:0000313" key="3">
    <source>
        <dbReference type="EMBL" id="PIA63901.1"/>
    </source>
</evidence>
<dbReference type="EMBL" id="KZ305019">
    <property type="protein sequence ID" value="PIA63901.1"/>
    <property type="molecule type" value="Genomic_DNA"/>
</dbReference>
<comment type="similarity">
    <text evidence="1">Belongs to the 14-3-3 family.</text>
</comment>
<protein>
    <recommendedName>
        <fullName evidence="2">14-3-3 domain-containing protein</fullName>
    </recommendedName>
</protein>
<dbReference type="PRINTS" id="PR00305">
    <property type="entry name" value="1433ZETA"/>
</dbReference>
<evidence type="ECO:0000313" key="4">
    <source>
        <dbReference type="Proteomes" id="UP000230069"/>
    </source>
</evidence>
<evidence type="ECO:0000256" key="1">
    <source>
        <dbReference type="ARBA" id="ARBA00006141"/>
    </source>
</evidence>